<keyword evidence="1" id="KW-0812">Transmembrane</keyword>
<name>A0A929MZT2_9ACTO</name>
<feature type="transmembrane region" description="Helical" evidence="1">
    <location>
        <begin position="455"/>
        <end position="474"/>
    </location>
</feature>
<feature type="transmembrane region" description="Helical" evidence="1">
    <location>
        <begin position="869"/>
        <end position="890"/>
    </location>
</feature>
<feature type="transmembrane region" description="Helical" evidence="1">
    <location>
        <begin position="772"/>
        <end position="795"/>
    </location>
</feature>
<feature type="transmembrane region" description="Helical" evidence="1">
    <location>
        <begin position="430"/>
        <end position="449"/>
    </location>
</feature>
<feature type="transmembrane region" description="Helical" evidence="1">
    <location>
        <begin position="30"/>
        <end position="50"/>
    </location>
</feature>
<dbReference type="GO" id="GO:0005886">
    <property type="term" value="C:plasma membrane"/>
    <property type="evidence" value="ECO:0007669"/>
    <property type="project" value="TreeGrafter"/>
</dbReference>
<keyword evidence="1" id="KW-0472">Membrane</keyword>
<dbReference type="PANTHER" id="PTHR30572">
    <property type="entry name" value="MEMBRANE COMPONENT OF TRANSPORTER-RELATED"/>
    <property type="match status" value="1"/>
</dbReference>
<feature type="transmembrane region" description="Helical" evidence="1">
    <location>
        <begin position="378"/>
        <end position="400"/>
    </location>
</feature>
<keyword evidence="1" id="KW-1133">Transmembrane helix</keyword>
<feature type="transmembrane region" description="Helical" evidence="1">
    <location>
        <begin position="349"/>
        <end position="372"/>
    </location>
</feature>
<proteinExistence type="predicted"/>
<feature type="transmembrane region" description="Helical" evidence="1">
    <location>
        <begin position="503"/>
        <end position="523"/>
    </location>
</feature>
<comment type="caution">
    <text evidence="2">The sequence shown here is derived from an EMBL/GenBank/DDBJ whole genome shotgun (WGS) entry which is preliminary data.</text>
</comment>
<dbReference type="Proteomes" id="UP000718630">
    <property type="component" value="Unassembled WGS sequence"/>
</dbReference>
<dbReference type="InterPro" id="IPR050250">
    <property type="entry name" value="Macrolide_Exporter_MacB"/>
</dbReference>
<dbReference type="GO" id="GO:0022857">
    <property type="term" value="F:transmembrane transporter activity"/>
    <property type="evidence" value="ECO:0007669"/>
    <property type="project" value="TreeGrafter"/>
</dbReference>
<reference evidence="2" key="1">
    <citation type="submission" date="2020-04" db="EMBL/GenBank/DDBJ databases">
        <title>Deep metagenomics examines the oral microbiome during advanced dental caries in children, revealing novel taxa and co-occurrences with host molecules.</title>
        <authorList>
            <person name="Baker J.L."/>
            <person name="Morton J.T."/>
            <person name="Dinis M."/>
            <person name="Alvarez R."/>
            <person name="Tran N.C."/>
            <person name="Knight R."/>
            <person name="Edlund A."/>
        </authorList>
    </citation>
    <scope>NUCLEOTIDE SEQUENCE</scope>
    <source>
        <strain evidence="2">JCVI_32_bin.64</strain>
    </source>
</reference>
<evidence type="ECO:0000256" key="1">
    <source>
        <dbReference type="SAM" id="Phobius"/>
    </source>
</evidence>
<gene>
    <name evidence="2" type="ORF">HXK03_01775</name>
</gene>
<protein>
    <submittedName>
        <fullName evidence="2">ABC transporter permease</fullName>
    </submittedName>
</protein>
<organism evidence="2 3">
    <name type="scientific">Schaalia georgiae</name>
    <dbReference type="NCBI Taxonomy" id="52768"/>
    <lineage>
        <taxon>Bacteria</taxon>
        <taxon>Bacillati</taxon>
        <taxon>Actinomycetota</taxon>
        <taxon>Actinomycetes</taxon>
        <taxon>Actinomycetales</taxon>
        <taxon>Actinomycetaceae</taxon>
        <taxon>Schaalia</taxon>
    </lineage>
</organism>
<dbReference type="PANTHER" id="PTHR30572:SF4">
    <property type="entry name" value="ABC TRANSPORTER PERMEASE YTRF"/>
    <property type="match status" value="1"/>
</dbReference>
<accession>A0A929MZT2</accession>
<feature type="transmembrane region" description="Helical" evidence="1">
    <location>
        <begin position="290"/>
        <end position="314"/>
    </location>
</feature>
<dbReference type="EMBL" id="JABZFZ010000052">
    <property type="protein sequence ID" value="MBF0939593.1"/>
    <property type="molecule type" value="Genomic_DNA"/>
</dbReference>
<feature type="transmembrane region" description="Helical" evidence="1">
    <location>
        <begin position="826"/>
        <end position="849"/>
    </location>
</feature>
<evidence type="ECO:0000313" key="2">
    <source>
        <dbReference type="EMBL" id="MBF0939593.1"/>
    </source>
</evidence>
<sequence>MAQLRRRLSRWGIALRIATRDAHQNGGRTSAAIILIALPIIVAIGAVAVWDVTTSQRYVASEWLGRDTGVQAVATHYSSGPIYQDATNSRAVAADSTEVSVDSSTLASWVPDQDALTPVDNLYQLSLTSSGASTTVATATQTPRLDVPVLAELGRSGPLEAGKVVISQDLATQLGVGVGDSVELGLTVEQSRLTKKLTGTAVVDALVPGERRAVAGAGTLDVDPYAVAGKTFTSWYVTGPVPIGWDKVEELNASGFRVTSRAVLASPPPASQLNADIAAYAQPSRSVSPWQYLLIVAGILLVLTEMILLVSPLFTVTQRSVMRTAAMIVANGGDNTDGRRLTIAHGLTVGLYAAMFSVLGSVGVLLGIGHWSRLGIGIIPWWTLVLSLLLPLILSIMASLSPAHTSAHINTSAVIGGRTWEPSRLVRRRLAYPVVLLAALPILGVAAWLGQIGLLILGVALLETGLIGSIPYLFMRWRSPNRRSSMSMRLALRDAVRNGHRTFPAMASILTTVFVACALLITLNSSNEAGWNATAHVGARGRVFVKDADMTESVLRTRQVHTTARDAIASANPVVSEVTLTGMAWNSAPGGPTRSVGAISPIDGQLIPQITGEGRPIHEVDPVYIVDDGTYLRESGIVSGDEMVRAVTTLAAGGVLVPEPSLIDGTGQVRLSSLDLSEIAKARAAGQTSNLPFASVIQTVTFKAMPFTDFNVVVLSPQAASQLGLAARPLGQLLTVQNPIGPFSASAFTTQIAREAPGASVTVLVPSVRSVLLPYIAAFIAVVAAGATVALVVALSASDMRPDLDTLDAIGAGPSMRRHVTTWQGLVLAINCIPAAVLSGLIVGVLAVLAVARSQVFPELSTLTPVIPWSALIGMLVGMPALCGVVAIALTPRGQKRLRRID</sequence>
<evidence type="ECO:0000313" key="3">
    <source>
        <dbReference type="Proteomes" id="UP000718630"/>
    </source>
</evidence>
<dbReference type="AlphaFoldDB" id="A0A929MZT2"/>